<sequence length="1400" mass="145190">MQEDRTVAASTATSSMLMRAGGSQGPSHVGAVSGTQAAPTQCSHPHMGSHAIHPSVLWVGDVNDGDAHAPAQRKPHSLHAPAPYGHTAEHHVGMAAAGAGGRGSAVSGRAKACNLTPGGGLSAPMAETAMLSPCVGVVSAVGGDDRRLPSERSQLPQSMHIQALASSSVHHLSRANNTTVENTSRGQAAQQGPLTAFSPVITDSSSSPTTGLIVRHYALGQRQQFPPPEGPFFASMPAAESVKLEKHLRSSLAGAAADGTRWSGNPSTPREGPATPVLCATAETPRHDVGGGPEHASPFQLPPPAATIPLTASASVSCFTASSGSVTASTHPVSLSAATREGSSPSARGSKIGSNAKPASIPQHNSTATEKSTADTSDSADSPLISLKKSTTWHSSLDHSPDPLMSGRQHEEVCSDSHQWVPHHLQFTEPSRSGVTAMAQSKQVATLFSSSGSGYSPQLAATTATTTANQNSCYSTAPLDAAFVRSQRSHLPGTWMPSLDSQLLHTDAPRSPLLLLREATGPLLPHTSSQLTPFLRASASASNGLAHSASFGLPVFMNASSTSPTALRARAAPPLQGSGSSGINEDGRNPHFQLSTSRRTFDSSGLHHPLLRQQSAFGFTITSASSAANTPLSNTHSSRAHAHGQSYMHESTLSLYHGSSMLSDNILQTLVHGMALSGASAAPWHVVVSNDAPPLDLSCAQRGCTAPPTSDSDASMHTDSSSSVDVCLPLPIPPQQNHHSKRQVSNPAPASPARGSAFSMQVSFLTGAPPLMMARTHSLRLPEVVRSTAAGVGEDASYLVSADPESLLHPRRSRQERSSALASSALSDASSETSALALGDKKGADYSDPEHIQYRSSTKSSEAADGMGCPGSHKGGKGGAKAPCRLPSGGPSTADSNARPMAPVETSLDVGMAFLHPVHEEAVNAPPASSSALQHFFASEESSSTPPHTSAPAPLPSPSFSSSGGDRDLLRFDRPFMAVASHNGSSEPQSHAAPGRRTRRNGGAALTTANSITPPQQKMLHLPQGEKQAGKAGRGACEVLCSPANTPPPVSQPLKPFMGVTGTASSLSNSRNVSSWRSIGCGFGEGVAHLLPLVEPEHASMSTSPSLPTLRSLVLCKCECRMKRASEAMAPHRRAVKHGTPWAARAKHNGATRQSLTSSDSAATTETAARITPLSLQYCRPLVSNYSGSDLSQQQRSIPTANTAESVNTSMPVAFAEYFDTPRRSGLADSVPLSVNLQRENGGSQPSSSVDNRGLPSSELTQPSSLNRGRNELQSNNCDASTRGGVNRDPLPRPRSGIVRVYPLASASTDGGQGGLAGDVGDLSFPSLHRHRDAETMLEGAETVIPRAPVPIIHVLASKPTRGFNPNFSSTHGYSVSSTATSVLSLQTHATEPSTPVSDT</sequence>
<feature type="compositionally biased region" description="Low complexity" evidence="1">
    <location>
        <begin position="939"/>
        <end position="963"/>
    </location>
</feature>
<feature type="compositionally biased region" description="Low complexity" evidence="1">
    <location>
        <begin position="710"/>
        <end position="725"/>
    </location>
</feature>
<feature type="region of interest" description="Disordered" evidence="1">
    <location>
        <begin position="254"/>
        <end position="304"/>
    </location>
</feature>
<comment type="caution">
    <text evidence="2">The sequence shown here is derived from an EMBL/GenBank/DDBJ whole genome shotgun (WGS) entry which is preliminary data.</text>
</comment>
<feature type="compositionally biased region" description="Low complexity" evidence="1">
    <location>
        <begin position="1155"/>
        <end position="1164"/>
    </location>
</feature>
<accession>A0A0N0P7Q3</accession>
<evidence type="ECO:0000313" key="3">
    <source>
        <dbReference type="Proteomes" id="UP000038009"/>
    </source>
</evidence>
<feature type="region of interest" description="Disordered" evidence="1">
    <location>
        <begin position="1131"/>
        <end position="1164"/>
    </location>
</feature>
<evidence type="ECO:0000256" key="1">
    <source>
        <dbReference type="SAM" id="MobiDB-lite"/>
    </source>
</evidence>
<feature type="compositionally biased region" description="Basic and acidic residues" evidence="1">
    <location>
        <begin position="839"/>
        <end position="853"/>
    </location>
</feature>
<proteinExistence type="predicted"/>
<gene>
    <name evidence="2" type="ORF">ABL78_1862</name>
</gene>
<keyword evidence="3" id="KW-1185">Reference proteome</keyword>
<feature type="region of interest" description="Disordered" evidence="1">
    <location>
        <begin position="807"/>
        <end position="900"/>
    </location>
</feature>
<dbReference type="EMBL" id="LJSK01000033">
    <property type="protein sequence ID" value="KPI89049.1"/>
    <property type="molecule type" value="Genomic_DNA"/>
</dbReference>
<feature type="compositionally biased region" description="Polar residues" evidence="1">
    <location>
        <begin position="325"/>
        <end position="347"/>
    </location>
</feature>
<evidence type="ECO:0000313" key="2">
    <source>
        <dbReference type="EMBL" id="KPI89049.1"/>
    </source>
</evidence>
<feature type="compositionally biased region" description="Low complexity" evidence="1">
    <location>
        <begin position="818"/>
        <end position="838"/>
    </location>
</feature>
<feature type="region of interest" description="Disordered" evidence="1">
    <location>
        <begin position="703"/>
        <end position="755"/>
    </location>
</feature>
<feature type="region of interest" description="Disordered" evidence="1">
    <location>
        <begin position="18"/>
        <end position="47"/>
    </location>
</feature>
<feature type="compositionally biased region" description="Polar residues" evidence="1">
    <location>
        <begin position="1237"/>
        <end position="1251"/>
    </location>
</feature>
<feature type="region of interest" description="Disordered" evidence="1">
    <location>
        <begin position="325"/>
        <end position="383"/>
    </location>
</feature>
<reference evidence="2 3" key="1">
    <citation type="journal article" date="2015" name="PLoS Pathog.">
        <title>Leptomonas seymouri: Adaptations to the Dixenous Life Cycle Analyzed by Genome Sequencing, Transcriptome Profiling and Co-infection with Leishmania donovani.</title>
        <authorList>
            <person name="Kraeva N."/>
            <person name="Butenko A."/>
            <person name="Hlavacova J."/>
            <person name="Kostygov A."/>
            <person name="Myskova J."/>
            <person name="Grybchuk D."/>
            <person name="Lestinova T."/>
            <person name="Votypka J."/>
            <person name="Volf P."/>
            <person name="Opperdoes F."/>
            <person name="Flegontov P."/>
            <person name="Lukes J."/>
            <person name="Yurchenko V."/>
        </authorList>
    </citation>
    <scope>NUCLEOTIDE SEQUENCE [LARGE SCALE GENOMIC DNA]</scope>
    <source>
        <strain evidence="2 3">ATCC 30220</strain>
    </source>
</reference>
<feature type="region of interest" description="Disordered" evidence="1">
    <location>
        <begin position="63"/>
        <end position="85"/>
    </location>
</feature>
<name>A0A0N0P7Q3_LEPSE</name>
<dbReference type="OrthoDB" id="266490at2759"/>
<feature type="region of interest" description="Disordered" evidence="1">
    <location>
        <begin position="937"/>
        <end position="1010"/>
    </location>
</feature>
<feature type="compositionally biased region" description="Basic and acidic residues" evidence="1">
    <location>
        <begin position="965"/>
        <end position="974"/>
    </location>
</feature>
<feature type="compositionally biased region" description="Polar residues" evidence="1">
    <location>
        <begin position="1258"/>
        <end position="1280"/>
    </location>
</feature>
<dbReference type="Proteomes" id="UP000038009">
    <property type="component" value="Unassembled WGS sequence"/>
</dbReference>
<organism evidence="2 3">
    <name type="scientific">Leptomonas seymouri</name>
    <dbReference type="NCBI Taxonomy" id="5684"/>
    <lineage>
        <taxon>Eukaryota</taxon>
        <taxon>Discoba</taxon>
        <taxon>Euglenozoa</taxon>
        <taxon>Kinetoplastea</taxon>
        <taxon>Metakinetoplastina</taxon>
        <taxon>Trypanosomatida</taxon>
        <taxon>Trypanosomatidae</taxon>
        <taxon>Leishmaniinae</taxon>
        <taxon>Leptomonas</taxon>
    </lineage>
</organism>
<feature type="compositionally biased region" description="Low complexity" evidence="1">
    <location>
        <begin position="366"/>
        <end position="382"/>
    </location>
</feature>
<protein>
    <submittedName>
        <fullName evidence="2">Uncharacterized protein</fullName>
    </submittedName>
</protein>
<feature type="region of interest" description="Disordered" evidence="1">
    <location>
        <begin position="1237"/>
        <end position="1295"/>
    </location>
</feature>
<dbReference type="VEuPathDB" id="TriTrypDB:Lsey_0033_0270"/>
<feature type="compositionally biased region" description="Polar residues" evidence="1">
    <location>
        <begin position="33"/>
        <end position="43"/>
    </location>
</feature>